<evidence type="ECO:0000313" key="3">
    <source>
        <dbReference type="Proteomes" id="UP000256970"/>
    </source>
</evidence>
<dbReference type="EMBL" id="FNXT01001218">
    <property type="protein sequence ID" value="SZX74626.1"/>
    <property type="molecule type" value="Genomic_DNA"/>
</dbReference>
<gene>
    <name evidence="2" type="ORF">BQ4739_LOCUS14949</name>
</gene>
<dbReference type="InterPro" id="IPR009030">
    <property type="entry name" value="Growth_fac_rcpt_cys_sf"/>
</dbReference>
<dbReference type="Proteomes" id="UP000256970">
    <property type="component" value="Unassembled WGS sequence"/>
</dbReference>
<accession>A0A383WD63</accession>
<dbReference type="SMART" id="SM01411">
    <property type="entry name" value="Ephrin_rec_like"/>
    <property type="match status" value="5"/>
</dbReference>
<organism evidence="2 3">
    <name type="scientific">Tetradesmus obliquus</name>
    <name type="common">Green alga</name>
    <name type="synonym">Acutodesmus obliquus</name>
    <dbReference type="NCBI Taxonomy" id="3088"/>
    <lineage>
        <taxon>Eukaryota</taxon>
        <taxon>Viridiplantae</taxon>
        <taxon>Chlorophyta</taxon>
        <taxon>core chlorophytes</taxon>
        <taxon>Chlorophyceae</taxon>
        <taxon>CS clade</taxon>
        <taxon>Sphaeropleales</taxon>
        <taxon>Scenedesmaceae</taxon>
        <taxon>Tetradesmus</taxon>
    </lineage>
</organism>
<dbReference type="PANTHER" id="PTHR46104">
    <property type="entry name" value="GENE 9195-RELATED-RELATED"/>
    <property type="match status" value="1"/>
</dbReference>
<dbReference type="InterPro" id="IPR011641">
    <property type="entry name" value="Tyr-kin_ephrin_A/B_rcpt-like"/>
</dbReference>
<dbReference type="AlphaFoldDB" id="A0A383WD63"/>
<proteinExistence type="predicted"/>
<sequence length="927" mass="96129">MVCERCKPNFVPSKDNLQCSPGGNPEAKNYAPDSQKGLRLSCVKAEEVNATNTLITTTSIQRQGLTTKTTRAKRFVDCVTLPGFYLKTTSPATQEAAPCRRNTYSPGYSRLRQCLRCQSGTAENPGAGFADVDGLQPGQYPDKASLRTDRLKVCQVPPGGYLSQNVVRDCPPGSFRGSFTYTTETASRYCFSCPAGLTTSKARATLPSDCNIVGAGVLFTQDTIAQAIALATTTPAGEAPDNSSTTPCSYGSYFPGGPFVGDITCLPCPLGSTTKGLGATSPNDCMVPPGYFIQLDAAGAATGKMVKCPENADGQGYFRAGWVRFDDENVQEAGSGTTACSSCGKGIKSALTDVDEALGGTDTAALVAGSSFSCYIETGWGMMPTGVVKADYTMEFAATVCDKNTYGVANTTFGLQATPCKPCARNLITLQAGSTDPSQCVNPGGYGYTPTGANRCAVGSYTSLASLGACMPCPEGRTTADDAAKQTSIADCFVQPGHGIVLPDCQPSVNSSPDAGATPPIDPTFICEADNEGSHDCSSGHCNCKNEDSCSGGGKKNCTWMPSGPDKKEGTCCKGKPSLGRRLLQLPTDACAAALAALNDTQLAQLPTQLCPMGSYSSGGQLASVCAACDAGTTTQREGSTSKDECNKCKPGYGKQPGSADCTKCITGTYQAGFAGNEDAAAHGNGETCIACPTTLSIFLSSKGKEAEFKSNATTFRSGSTGEEECVPQTVQVGVDVGSRIFEDAFMQTAAGSADLPACLSNCAAESCCFVQFDYGHLNRRAASCSYLNLEPSNNPWAYKDASAALLFQKLPPSGAIAAASIASTSSSSTVGAAPSGSVRDKTMSSGLYARCNVADVAAVGRSLGITYSLGTGYKLSDCKHTCDMMSTCFGFTVHAGECSLRGGFDAADVRTFFNNPAPATITSLFW</sequence>
<dbReference type="Gene3D" id="2.10.50.10">
    <property type="entry name" value="Tumor Necrosis Factor Receptor, subunit A, domain 2"/>
    <property type="match status" value="2"/>
</dbReference>
<feature type="domain" description="Tyrosine-protein kinase ephrin type A/B receptor-like" evidence="1">
    <location>
        <begin position="246"/>
        <end position="285"/>
    </location>
</feature>
<dbReference type="PANTHER" id="PTHR46104:SF1">
    <property type="entry name" value="GENE 9195-RELATED"/>
    <property type="match status" value="1"/>
</dbReference>
<keyword evidence="3" id="KW-1185">Reference proteome</keyword>
<dbReference type="SUPFAM" id="SSF57184">
    <property type="entry name" value="Growth factor receptor domain"/>
    <property type="match status" value="1"/>
</dbReference>
<name>A0A383WD63_TETOB</name>
<protein>
    <recommendedName>
        <fullName evidence="1">Tyrosine-protein kinase ephrin type A/B receptor-like domain-containing protein</fullName>
    </recommendedName>
</protein>
<reference evidence="2 3" key="1">
    <citation type="submission" date="2016-10" db="EMBL/GenBank/DDBJ databases">
        <authorList>
            <person name="Cai Z."/>
        </authorList>
    </citation>
    <scope>NUCLEOTIDE SEQUENCE [LARGE SCALE GENOMIC DNA]</scope>
</reference>
<evidence type="ECO:0000313" key="2">
    <source>
        <dbReference type="EMBL" id="SZX74626.1"/>
    </source>
</evidence>
<dbReference type="Pfam" id="PF07699">
    <property type="entry name" value="Ephrin_rec_like"/>
    <property type="match status" value="1"/>
</dbReference>
<evidence type="ECO:0000259" key="1">
    <source>
        <dbReference type="Pfam" id="PF07699"/>
    </source>
</evidence>